<gene>
    <name evidence="2" type="ORF">SAMN04488542_105104</name>
</gene>
<dbReference type="Gene3D" id="3.30.930.20">
    <property type="entry name" value="Protein of unknown function DUF1054"/>
    <property type="match status" value="1"/>
</dbReference>
<evidence type="ECO:0000313" key="3">
    <source>
        <dbReference type="Proteomes" id="UP000198972"/>
    </source>
</evidence>
<dbReference type="InterPro" id="IPR009403">
    <property type="entry name" value="UPF0637"/>
</dbReference>
<dbReference type="Pfam" id="PF06335">
    <property type="entry name" value="DUF1054"/>
    <property type="match status" value="1"/>
</dbReference>
<reference evidence="2 3" key="1">
    <citation type="submission" date="2016-10" db="EMBL/GenBank/DDBJ databases">
        <authorList>
            <person name="de Groot N.N."/>
        </authorList>
    </citation>
    <scope>NUCLEOTIDE SEQUENCE [LARGE SCALE GENOMIC DNA]</scope>
    <source>
        <strain evidence="2 3">DSM 28129</strain>
    </source>
</reference>
<dbReference type="RefSeq" id="WP_091227763.1">
    <property type="nucleotide sequence ID" value="NZ_FNBG01000005.1"/>
</dbReference>
<evidence type="ECO:0000256" key="1">
    <source>
        <dbReference type="HAMAP-Rule" id="MF_01851"/>
    </source>
</evidence>
<dbReference type="Proteomes" id="UP000198972">
    <property type="component" value="Unassembled WGS sequence"/>
</dbReference>
<dbReference type="InterPro" id="IPR053707">
    <property type="entry name" value="UPF0637_domain_sf"/>
</dbReference>
<name>A0A1G7I072_9BACL</name>
<accession>A0A1G7I072</accession>
<dbReference type="PIRSF" id="PIRSF021332">
    <property type="entry name" value="DUF1054"/>
    <property type="match status" value="1"/>
</dbReference>
<protein>
    <recommendedName>
        <fullName evidence="1">UPF0637 protein SAMN04488542_105104</fullName>
    </recommendedName>
</protein>
<comment type="similarity">
    <text evidence="1">Belongs to the UPF0637 family.</text>
</comment>
<keyword evidence="3" id="KW-1185">Reference proteome</keyword>
<dbReference type="HAMAP" id="MF_01851">
    <property type="entry name" value="UPF0637"/>
    <property type="match status" value="1"/>
</dbReference>
<proteinExistence type="inferred from homology"/>
<dbReference type="STRING" id="670482.SAMN04488542_105104"/>
<dbReference type="SUPFAM" id="SSF142913">
    <property type="entry name" value="YktB/PF0168-like"/>
    <property type="match status" value="1"/>
</dbReference>
<dbReference type="OrthoDB" id="9812818at2"/>
<evidence type="ECO:0000313" key="2">
    <source>
        <dbReference type="EMBL" id="SDF06038.1"/>
    </source>
</evidence>
<dbReference type="AlphaFoldDB" id="A0A1G7I072"/>
<dbReference type="EMBL" id="FNBG01000005">
    <property type="protein sequence ID" value="SDF06038.1"/>
    <property type="molecule type" value="Genomic_DNA"/>
</dbReference>
<organism evidence="2 3">
    <name type="scientific">Fontibacillus panacisegetis</name>
    <dbReference type="NCBI Taxonomy" id="670482"/>
    <lineage>
        <taxon>Bacteria</taxon>
        <taxon>Bacillati</taxon>
        <taxon>Bacillota</taxon>
        <taxon>Bacilli</taxon>
        <taxon>Bacillales</taxon>
        <taxon>Paenibacillaceae</taxon>
        <taxon>Fontibacillus</taxon>
    </lineage>
</organism>
<sequence>MTFNGFTNQDFDALTVPGLEPRMESIIAQIRPKLETLGSTISPYLSALCGEEMYPHVAKHARRKVNPPKDTWIAWATSKRGYKALPHFEVGMFSTHLFIIFAIIYESPNKAVFSNYLQKHASKAVKEIPGEFYWSMDHMAPEGKLHQDLNSASLKAMAEKLKTVKKAEIMCGLRLDRDDPLLSDGVKLVETIESTFAALLPLYKAAF</sequence>